<feature type="compositionally biased region" description="Basic and acidic residues" evidence="1">
    <location>
        <begin position="75"/>
        <end position="87"/>
    </location>
</feature>
<feature type="chain" id="PRO_5047037523" evidence="2">
    <location>
        <begin position="21"/>
        <end position="87"/>
    </location>
</feature>
<evidence type="ECO:0000313" key="4">
    <source>
        <dbReference type="Proteomes" id="UP001164746"/>
    </source>
</evidence>
<dbReference type="Proteomes" id="UP001164746">
    <property type="component" value="Chromosome 17"/>
</dbReference>
<gene>
    <name evidence="3" type="ORF">MAR_033020</name>
</gene>
<keyword evidence="2" id="KW-0732">Signal</keyword>
<protein>
    <submittedName>
        <fullName evidence="3">Uncharacterized protein</fullName>
    </submittedName>
</protein>
<feature type="region of interest" description="Disordered" evidence="1">
    <location>
        <begin position="64"/>
        <end position="87"/>
    </location>
</feature>
<evidence type="ECO:0000256" key="2">
    <source>
        <dbReference type="SAM" id="SignalP"/>
    </source>
</evidence>
<sequence length="87" mass="10297">MLRCYLSLLWMFSVFLLVEAHSTIVPANPRLITNLRKSDDDRKRKGRRVRFRGHVRARLLYPDSPDDFDFDDEEFTSRSSDRNAHVA</sequence>
<evidence type="ECO:0000313" key="3">
    <source>
        <dbReference type="EMBL" id="WAR30478.1"/>
    </source>
</evidence>
<feature type="signal peptide" evidence="2">
    <location>
        <begin position="1"/>
        <end position="20"/>
    </location>
</feature>
<organism evidence="3 4">
    <name type="scientific">Mya arenaria</name>
    <name type="common">Soft-shell clam</name>
    <dbReference type="NCBI Taxonomy" id="6604"/>
    <lineage>
        <taxon>Eukaryota</taxon>
        <taxon>Metazoa</taxon>
        <taxon>Spiralia</taxon>
        <taxon>Lophotrochozoa</taxon>
        <taxon>Mollusca</taxon>
        <taxon>Bivalvia</taxon>
        <taxon>Autobranchia</taxon>
        <taxon>Heteroconchia</taxon>
        <taxon>Euheterodonta</taxon>
        <taxon>Imparidentia</taxon>
        <taxon>Neoheterodontei</taxon>
        <taxon>Myida</taxon>
        <taxon>Myoidea</taxon>
        <taxon>Myidae</taxon>
        <taxon>Mya</taxon>
    </lineage>
</organism>
<evidence type="ECO:0000256" key="1">
    <source>
        <dbReference type="SAM" id="MobiDB-lite"/>
    </source>
</evidence>
<reference evidence="3" key="1">
    <citation type="submission" date="2022-11" db="EMBL/GenBank/DDBJ databases">
        <title>Centuries of genome instability and evolution in soft-shell clam transmissible cancer (bioRxiv).</title>
        <authorList>
            <person name="Hart S.F.M."/>
            <person name="Yonemitsu M.A."/>
            <person name="Giersch R.M."/>
            <person name="Beal B.F."/>
            <person name="Arriagada G."/>
            <person name="Davis B.W."/>
            <person name="Ostrander E.A."/>
            <person name="Goff S.P."/>
            <person name="Metzger M.J."/>
        </authorList>
    </citation>
    <scope>NUCLEOTIDE SEQUENCE</scope>
    <source>
        <strain evidence="3">MELC-2E11</strain>
        <tissue evidence="3">Siphon/mantle</tissue>
    </source>
</reference>
<keyword evidence="4" id="KW-1185">Reference proteome</keyword>
<name>A0ABY7G7T5_MYAAR</name>
<dbReference type="EMBL" id="CP111028">
    <property type="protein sequence ID" value="WAR30478.1"/>
    <property type="molecule type" value="Genomic_DNA"/>
</dbReference>
<feature type="compositionally biased region" description="Acidic residues" evidence="1">
    <location>
        <begin position="64"/>
        <end position="74"/>
    </location>
</feature>
<proteinExistence type="predicted"/>
<accession>A0ABY7G7T5</accession>